<comment type="similarity">
    <text evidence="3">Belongs to the somatostatin family.</text>
</comment>
<dbReference type="PANTHER" id="PTHR10558">
    <property type="entry name" value="SOMATOSTATIN"/>
    <property type="match status" value="1"/>
</dbReference>
<evidence type="ECO:0000256" key="8">
    <source>
        <dbReference type="ARBA" id="ARBA00023157"/>
    </source>
</evidence>
<evidence type="ECO:0000256" key="4">
    <source>
        <dbReference type="ARBA" id="ARBA00022525"/>
    </source>
</evidence>
<feature type="domain" description="Somatostatin/Cortistatin C-terminal" evidence="10">
    <location>
        <begin position="88"/>
        <end position="105"/>
    </location>
</feature>
<dbReference type="GO" id="GO:0005615">
    <property type="term" value="C:extracellular space"/>
    <property type="evidence" value="ECO:0007669"/>
    <property type="project" value="TreeGrafter"/>
</dbReference>
<keyword evidence="6" id="KW-0372">Hormone</keyword>
<comment type="subcellular location">
    <subcellularLocation>
        <location evidence="2">Secreted</location>
    </subcellularLocation>
</comment>
<evidence type="ECO:0000256" key="3">
    <source>
        <dbReference type="ARBA" id="ARBA00008327"/>
    </source>
</evidence>
<dbReference type="GO" id="GO:0007193">
    <property type="term" value="P:adenylate cyclase-inhibiting G protein-coupled receptor signaling pathway"/>
    <property type="evidence" value="ECO:0007669"/>
    <property type="project" value="TreeGrafter"/>
</dbReference>
<gene>
    <name evidence="11" type="primary">SST5</name>
</gene>
<evidence type="ECO:0000256" key="6">
    <source>
        <dbReference type="ARBA" id="ARBA00022702"/>
    </source>
</evidence>
<evidence type="ECO:0000256" key="7">
    <source>
        <dbReference type="ARBA" id="ARBA00022729"/>
    </source>
</evidence>
<proteinExistence type="evidence at transcript level"/>
<feature type="chain" id="PRO_5005788996" evidence="9">
    <location>
        <begin position="23"/>
        <end position="105"/>
    </location>
</feature>
<feature type="non-terminal residue" evidence="11">
    <location>
        <position position="1"/>
    </location>
</feature>
<evidence type="ECO:0000256" key="1">
    <source>
        <dbReference type="ARBA" id="ARBA00003524"/>
    </source>
</evidence>
<feature type="non-terminal residue" evidence="11">
    <location>
        <position position="105"/>
    </location>
</feature>
<keyword evidence="4" id="KW-0964">Secreted</keyword>
<dbReference type="GO" id="GO:0001664">
    <property type="term" value="F:G protein-coupled receptor binding"/>
    <property type="evidence" value="ECO:0007669"/>
    <property type="project" value="TreeGrafter"/>
</dbReference>
<dbReference type="AlphaFoldDB" id="A0A0M3SBQ4"/>
<organism evidence="11">
    <name type="scientific">Tetraodon nigroviridis</name>
    <name type="common">Spotted green pufferfish</name>
    <name type="synonym">Chelonodon nigroviridis</name>
    <dbReference type="NCBI Taxonomy" id="99883"/>
    <lineage>
        <taxon>Eukaryota</taxon>
        <taxon>Metazoa</taxon>
        <taxon>Chordata</taxon>
        <taxon>Craniata</taxon>
        <taxon>Vertebrata</taxon>
        <taxon>Euteleostomi</taxon>
        <taxon>Actinopterygii</taxon>
        <taxon>Neopterygii</taxon>
        <taxon>Teleostei</taxon>
        <taxon>Neoteleostei</taxon>
        <taxon>Acanthomorphata</taxon>
        <taxon>Eupercaria</taxon>
        <taxon>Tetraodontiformes</taxon>
        <taxon>Tetradontoidea</taxon>
        <taxon>Tetraodontidae</taxon>
        <taxon>Tetraodon</taxon>
    </lineage>
</organism>
<dbReference type="GO" id="GO:0030334">
    <property type="term" value="P:regulation of cell migration"/>
    <property type="evidence" value="ECO:0007669"/>
    <property type="project" value="TreeGrafter"/>
</dbReference>
<name>A0A0M3SBQ4_TETNG</name>
<evidence type="ECO:0000256" key="2">
    <source>
        <dbReference type="ARBA" id="ARBA00004613"/>
    </source>
</evidence>
<sequence>MTRSQLLLAASFSFLLLMEAGGTPRKHKFLPADSVKDKDLALVTSLKFAFEGTAAQREMLLLLQEDEEDAGVREMMMMMRRQIPFSQRERKAGCRNFFWKSYTSC</sequence>
<reference evidence="11" key="1">
    <citation type="journal article" date="2015" name="Mol. Biol. Evol.">
        <title>Prevertebrate Local Gene Duplication Facilitated Expansion of the Neuropeptide GPCR Superfamily.</title>
        <authorList>
            <person name="Yun S."/>
            <person name="Furlong M."/>
            <person name="Sim M."/>
            <person name="Cho M."/>
            <person name="Park S."/>
            <person name="Cho E.B."/>
            <person name="Reyes-Alcaraz A."/>
            <person name="Hwang J.I."/>
            <person name="Kim J."/>
            <person name="Seong J.Y."/>
        </authorList>
    </citation>
    <scope>NUCLEOTIDE SEQUENCE</scope>
</reference>
<evidence type="ECO:0000259" key="10">
    <source>
        <dbReference type="Pfam" id="PF03002"/>
    </source>
</evidence>
<dbReference type="EMBL" id="KT235749">
    <property type="protein sequence ID" value="ALD51532.1"/>
    <property type="molecule type" value="mRNA"/>
</dbReference>
<dbReference type="InterPro" id="IPR004250">
    <property type="entry name" value="Somatostatin"/>
</dbReference>
<dbReference type="Pfam" id="PF03002">
    <property type="entry name" value="Somatostatin"/>
    <property type="match status" value="1"/>
</dbReference>
<keyword evidence="7 9" id="KW-0732">Signal</keyword>
<dbReference type="PANTHER" id="PTHR10558:SF1">
    <property type="entry name" value="CORTISTATIN"/>
    <property type="match status" value="1"/>
</dbReference>
<feature type="signal peptide" evidence="9">
    <location>
        <begin position="1"/>
        <end position="22"/>
    </location>
</feature>
<protein>
    <submittedName>
        <fullName evidence="11">Somatostatin 5</fullName>
    </submittedName>
</protein>
<comment type="function">
    <text evidence="1">Somatostatin inhibits the release of somatotropin.</text>
</comment>
<keyword evidence="8" id="KW-1015">Disulfide bond</keyword>
<evidence type="ECO:0000256" key="9">
    <source>
        <dbReference type="SAM" id="SignalP"/>
    </source>
</evidence>
<evidence type="ECO:0000313" key="11">
    <source>
        <dbReference type="EMBL" id="ALD51532.1"/>
    </source>
</evidence>
<dbReference type="GO" id="GO:0005184">
    <property type="term" value="F:neuropeptide hormone activity"/>
    <property type="evidence" value="ECO:0007669"/>
    <property type="project" value="TreeGrafter"/>
</dbReference>
<keyword evidence="5" id="KW-0165">Cleavage on pair of basic residues</keyword>
<evidence type="ECO:0000256" key="5">
    <source>
        <dbReference type="ARBA" id="ARBA00022685"/>
    </source>
</evidence>
<accession>A0A0M3SBQ4</accession>
<dbReference type="InterPro" id="IPR018142">
    <property type="entry name" value="Somatostatin/Cortistatin_C"/>
</dbReference>